<dbReference type="AlphaFoldDB" id="A0A968KT72"/>
<comment type="catalytic activity">
    <reaction evidence="1">
        <text>GDP-alpha-D-mannose + H2O = alpha-D-mannose 1-phosphate + GMP + 2 H(+)</text>
        <dbReference type="Rhea" id="RHEA:27978"/>
        <dbReference type="ChEBI" id="CHEBI:15377"/>
        <dbReference type="ChEBI" id="CHEBI:15378"/>
        <dbReference type="ChEBI" id="CHEBI:57527"/>
        <dbReference type="ChEBI" id="CHEBI:58115"/>
        <dbReference type="ChEBI" id="CHEBI:58409"/>
    </reaction>
</comment>
<evidence type="ECO:0000259" key="8">
    <source>
        <dbReference type="PROSITE" id="PS51462"/>
    </source>
</evidence>
<protein>
    <recommendedName>
        <fullName evidence="4">GDP-mannose pyrophosphatase</fullName>
    </recommendedName>
    <alternativeName>
        <fullName evidence="6">GDP-mannose hydrolase</fullName>
    </alternativeName>
    <alternativeName>
        <fullName evidence="7">GDPMK</fullName>
    </alternativeName>
</protein>
<dbReference type="RefSeq" id="WP_167703773.1">
    <property type="nucleotide sequence ID" value="NZ_CP118168.1"/>
</dbReference>
<keyword evidence="5 9" id="KW-0378">Hydrolase</keyword>
<evidence type="ECO:0000256" key="6">
    <source>
        <dbReference type="ARBA" id="ARBA00032162"/>
    </source>
</evidence>
<dbReference type="PANTHER" id="PTHR11839">
    <property type="entry name" value="UDP/ADP-SUGAR PYROPHOSPHATASE"/>
    <property type="match status" value="1"/>
</dbReference>
<comment type="caution">
    <text evidence="9">The sequence shown here is derived from an EMBL/GenBank/DDBJ whole genome shotgun (WGS) entry which is preliminary data.</text>
</comment>
<comment type="cofactor">
    <cofactor evidence="2">
        <name>Mg(2+)</name>
        <dbReference type="ChEBI" id="CHEBI:18420"/>
    </cofactor>
</comment>
<evidence type="ECO:0000313" key="9">
    <source>
        <dbReference type="EMBL" id="NIZ47355.1"/>
    </source>
</evidence>
<evidence type="ECO:0000313" key="10">
    <source>
        <dbReference type="Proteomes" id="UP000752013"/>
    </source>
</evidence>
<reference evidence="9" key="1">
    <citation type="submission" date="2020-03" db="EMBL/GenBank/DDBJ databases">
        <title>Spirochaetal bacteria isolated from arthropods constitute a novel genus Entomospira genus novum within the order Spirochaetales.</title>
        <authorList>
            <person name="Grana-Miraglia L."/>
            <person name="Sikutova S."/>
            <person name="Fingerle V."/>
            <person name="Sing A."/>
            <person name="Castillo-Ramirez S."/>
            <person name="Margos G."/>
            <person name="Rudolf I."/>
        </authorList>
    </citation>
    <scope>NUCLEOTIDE SEQUENCE</scope>
    <source>
        <strain evidence="9">BR208</strain>
    </source>
</reference>
<dbReference type="InterPro" id="IPR000086">
    <property type="entry name" value="NUDIX_hydrolase_dom"/>
</dbReference>
<dbReference type="CDD" id="cd03424">
    <property type="entry name" value="NUDIX_ADPRase_Nudt5_UGPPase_Nudt14"/>
    <property type="match status" value="1"/>
</dbReference>
<dbReference type="PANTHER" id="PTHR11839:SF18">
    <property type="entry name" value="NUDIX HYDROLASE DOMAIN-CONTAINING PROTEIN"/>
    <property type="match status" value="1"/>
</dbReference>
<evidence type="ECO:0000256" key="4">
    <source>
        <dbReference type="ARBA" id="ARBA00016377"/>
    </source>
</evidence>
<accession>A0A968KT72</accession>
<organism evidence="9 10">
    <name type="scientific">Entomospira nematocerorum</name>
    <dbReference type="NCBI Taxonomy" id="2719987"/>
    <lineage>
        <taxon>Bacteria</taxon>
        <taxon>Pseudomonadati</taxon>
        <taxon>Spirochaetota</taxon>
        <taxon>Spirochaetia</taxon>
        <taxon>Spirochaetales</taxon>
        <taxon>Spirochaetaceae</taxon>
        <taxon>Entomospira</taxon>
    </lineage>
</organism>
<dbReference type="GO" id="GO:0016787">
    <property type="term" value="F:hydrolase activity"/>
    <property type="evidence" value="ECO:0007669"/>
    <property type="project" value="UniProtKB-KW"/>
</dbReference>
<dbReference type="GO" id="GO:0019693">
    <property type="term" value="P:ribose phosphate metabolic process"/>
    <property type="evidence" value="ECO:0007669"/>
    <property type="project" value="TreeGrafter"/>
</dbReference>
<feature type="domain" description="Nudix hydrolase" evidence="8">
    <location>
        <begin position="46"/>
        <end position="175"/>
    </location>
</feature>
<evidence type="ECO:0000256" key="3">
    <source>
        <dbReference type="ARBA" id="ARBA00007275"/>
    </source>
</evidence>
<dbReference type="Proteomes" id="UP000752013">
    <property type="component" value="Unassembled WGS sequence"/>
</dbReference>
<dbReference type="PROSITE" id="PS51462">
    <property type="entry name" value="NUDIX"/>
    <property type="match status" value="1"/>
</dbReference>
<sequence length="188" mass="21915">MQDKKLIWQETSYKLLGDYRIFQVEEVHRMLSHEHRNVFYRIKSEPWIITIPVITKDNEDHFVLVRQFRHGSGQLTLEFPAGIVDDGEDPRDAALRELAEETAYNANNIVLIGESNPNPALFDNKVYIFLATALQALPAQHLDNDEAIEVITLPIREVESRMGKGDMNHALMVMAMYWYQQYRLRVNE</sequence>
<comment type="similarity">
    <text evidence="3">Belongs to the Nudix hydrolase family. NudK subfamily.</text>
</comment>
<dbReference type="Pfam" id="PF00293">
    <property type="entry name" value="NUDIX"/>
    <property type="match status" value="1"/>
</dbReference>
<gene>
    <name evidence="9" type="ORF">HCT46_05445</name>
</gene>
<dbReference type="Gene3D" id="3.90.79.10">
    <property type="entry name" value="Nucleoside Triphosphate Pyrophosphohydrolase"/>
    <property type="match status" value="1"/>
</dbReference>
<evidence type="ECO:0000256" key="2">
    <source>
        <dbReference type="ARBA" id="ARBA00001946"/>
    </source>
</evidence>
<dbReference type="SUPFAM" id="SSF55811">
    <property type="entry name" value="Nudix"/>
    <property type="match status" value="1"/>
</dbReference>
<name>A0A968KT72_9SPIO</name>
<proteinExistence type="inferred from homology"/>
<evidence type="ECO:0000256" key="7">
    <source>
        <dbReference type="ARBA" id="ARBA00032272"/>
    </source>
</evidence>
<dbReference type="InterPro" id="IPR015797">
    <property type="entry name" value="NUDIX_hydrolase-like_dom_sf"/>
</dbReference>
<dbReference type="GO" id="GO:0006753">
    <property type="term" value="P:nucleoside phosphate metabolic process"/>
    <property type="evidence" value="ECO:0007669"/>
    <property type="project" value="TreeGrafter"/>
</dbReference>
<dbReference type="EMBL" id="JAATLK010000001">
    <property type="protein sequence ID" value="NIZ47355.1"/>
    <property type="molecule type" value="Genomic_DNA"/>
</dbReference>
<evidence type="ECO:0000256" key="1">
    <source>
        <dbReference type="ARBA" id="ARBA00000847"/>
    </source>
</evidence>
<dbReference type="GO" id="GO:0005829">
    <property type="term" value="C:cytosol"/>
    <property type="evidence" value="ECO:0007669"/>
    <property type="project" value="TreeGrafter"/>
</dbReference>
<keyword evidence="10" id="KW-1185">Reference proteome</keyword>
<evidence type="ECO:0000256" key="5">
    <source>
        <dbReference type="ARBA" id="ARBA00022801"/>
    </source>
</evidence>